<dbReference type="Pfam" id="PF13185">
    <property type="entry name" value="GAF_2"/>
    <property type="match status" value="1"/>
</dbReference>
<dbReference type="SUPFAM" id="SSF47384">
    <property type="entry name" value="Homodimeric domain of signal transducing histidine kinase"/>
    <property type="match status" value="1"/>
</dbReference>
<dbReference type="Gene3D" id="1.10.287.130">
    <property type="match status" value="1"/>
</dbReference>
<evidence type="ECO:0000256" key="5">
    <source>
        <dbReference type="ARBA" id="ARBA00022741"/>
    </source>
</evidence>
<dbReference type="FunFam" id="3.30.565.10:FF:000006">
    <property type="entry name" value="Sensor histidine kinase WalK"/>
    <property type="match status" value="1"/>
</dbReference>
<name>A0A1I1IFE3_9SPHI</name>
<dbReference type="InterPro" id="IPR035965">
    <property type="entry name" value="PAS-like_dom_sf"/>
</dbReference>
<dbReference type="GO" id="GO:0000156">
    <property type="term" value="F:phosphorelay response regulator activity"/>
    <property type="evidence" value="ECO:0007669"/>
    <property type="project" value="TreeGrafter"/>
</dbReference>
<dbReference type="EMBL" id="FOLL01000009">
    <property type="protein sequence ID" value="SFC34984.1"/>
    <property type="molecule type" value="Genomic_DNA"/>
</dbReference>
<dbReference type="SMART" id="SM00387">
    <property type="entry name" value="HATPase_c"/>
    <property type="match status" value="1"/>
</dbReference>
<keyword evidence="7" id="KW-0067">ATP-binding</keyword>
<dbReference type="Pfam" id="PF02518">
    <property type="entry name" value="HATPase_c"/>
    <property type="match status" value="1"/>
</dbReference>
<dbReference type="Gene3D" id="3.30.565.10">
    <property type="entry name" value="Histidine kinase-like ATPase, C-terminal domain"/>
    <property type="match status" value="1"/>
</dbReference>
<proteinExistence type="predicted"/>
<dbReference type="SUPFAM" id="SSF55785">
    <property type="entry name" value="PYP-like sensor domain (PAS domain)"/>
    <property type="match status" value="1"/>
</dbReference>
<dbReference type="CDD" id="cd00082">
    <property type="entry name" value="HisKA"/>
    <property type="match status" value="1"/>
</dbReference>
<dbReference type="InterPro" id="IPR036890">
    <property type="entry name" value="HATPase_C_sf"/>
</dbReference>
<evidence type="ECO:0000313" key="10">
    <source>
        <dbReference type="EMBL" id="SFC34984.1"/>
    </source>
</evidence>
<protein>
    <recommendedName>
        <fullName evidence="2">histidine kinase</fullName>
        <ecNumber evidence="2">2.7.13.3</ecNumber>
    </recommendedName>
</protein>
<keyword evidence="5" id="KW-0547">Nucleotide-binding</keyword>
<evidence type="ECO:0000259" key="9">
    <source>
        <dbReference type="PROSITE" id="PS50109"/>
    </source>
</evidence>
<dbReference type="PROSITE" id="PS50109">
    <property type="entry name" value="HIS_KIN"/>
    <property type="match status" value="1"/>
</dbReference>
<dbReference type="SUPFAM" id="SSF55874">
    <property type="entry name" value="ATPase domain of HSP90 chaperone/DNA topoisomerase II/histidine kinase"/>
    <property type="match status" value="1"/>
</dbReference>
<dbReference type="PANTHER" id="PTHR42878:SF7">
    <property type="entry name" value="SENSOR HISTIDINE KINASE GLRK"/>
    <property type="match status" value="1"/>
</dbReference>
<dbReference type="PRINTS" id="PR00344">
    <property type="entry name" value="BCTRLSENSOR"/>
</dbReference>
<dbReference type="InterPro" id="IPR003018">
    <property type="entry name" value="GAF"/>
</dbReference>
<organism evidence="10 11">
    <name type="scientific">Parapedobacter composti</name>
    <dbReference type="NCBI Taxonomy" id="623281"/>
    <lineage>
        <taxon>Bacteria</taxon>
        <taxon>Pseudomonadati</taxon>
        <taxon>Bacteroidota</taxon>
        <taxon>Sphingobacteriia</taxon>
        <taxon>Sphingobacteriales</taxon>
        <taxon>Sphingobacteriaceae</taxon>
        <taxon>Parapedobacter</taxon>
    </lineage>
</organism>
<keyword evidence="8" id="KW-0902">Two-component regulatory system</keyword>
<comment type="catalytic activity">
    <reaction evidence="1">
        <text>ATP + protein L-histidine = ADP + protein N-phospho-L-histidine.</text>
        <dbReference type="EC" id="2.7.13.3"/>
    </reaction>
</comment>
<dbReference type="Proteomes" id="UP000199577">
    <property type="component" value="Unassembled WGS sequence"/>
</dbReference>
<dbReference type="AlphaFoldDB" id="A0A1I1IFE3"/>
<dbReference type="InterPro" id="IPR003594">
    <property type="entry name" value="HATPase_dom"/>
</dbReference>
<keyword evidence="4" id="KW-0808">Transferase</keyword>
<evidence type="ECO:0000256" key="7">
    <source>
        <dbReference type="ARBA" id="ARBA00022840"/>
    </source>
</evidence>
<dbReference type="STRING" id="623281.SAMN05421747_10937"/>
<accession>A0A1I1IFE3</accession>
<dbReference type="InterPro" id="IPR004358">
    <property type="entry name" value="Sig_transdc_His_kin-like_C"/>
</dbReference>
<evidence type="ECO:0000256" key="4">
    <source>
        <dbReference type="ARBA" id="ARBA00022679"/>
    </source>
</evidence>
<keyword evidence="11" id="KW-1185">Reference proteome</keyword>
<gene>
    <name evidence="10" type="ORF">SAMN05421747_10937</name>
</gene>
<evidence type="ECO:0000256" key="8">
    <source>
        <dbReference type="ARBA" id="ARBA00023012"/>
    </source>
</evidence>
<dbReference type="GO" id="GO:0005524">
    <property type="term" value="F:ATP binding"/>
    <property type="evidence" value="ECO:0007669"/>
    <property type="project" value="UniProtKB-KW"/>
</dbReference>
<keyword evidence="6 10" id="KW-0418">Kinase</keyword>
<feature type="domain" description="Histidine kinase" evidence="9">
    <location>
        <begin position="321"/>
        <end position="538"/>
    </location>
</feature>
<dbReference type="CDD" id="cd00075">
    <property type="entry name" value="HATPase"/>
    <property type="match status" value="1"/>
</dbReference>
<dbReference type="GO" id="GO:0030295">
    <property type="term" value="F:protein kinase activator activity"/>
    <property type="evidence" value="ECO:0007669"/>
    <property type="project" value="TreeGrafter"/>
</dbReference>
<evidence type="ECO:0000256" key="1">
    <source>
        <dbReference type="ARBA" id="ARBA00000085"/>
    </source>
</evidence>
<dbReference type="InterPro" id="IPR003661">
    <property type="entry name" value="HisK_dim/P_dom"/>
</dbReference>
<dbReference type="GO" id="GO:0007234">
    <property type="term" value="P:osmosensory signaling via phosphorelay pathway"/>
    <property type="evidence" value="ECO:0007669"/>
    <property type="project" value="TreeGrafter"/>
</dbReference>
<dbReference type="SMART" id="SM00388">
    <property type="entry name" value="HisKA"/>
    <property type="match status" value="1"/>
</dbReference>
<dbReference type="RefSeq" id="WP_090973614.1">
    <property type="nucleotide sequence ID" value="NZ_FOLL01000009.1"/>
</dbReference>
<dbReference type="Gene3D" id="3.30.450.40">
    <property type="match status" value="1"/>
</dbReference>
<dbReference type="Pfam" id="PF00512">
    <property type="entry name" value="HisKA"/>
    <property type="match status" value="1"/>
</dbReference>
<dbReference type="PANTHER" id="PTHR42878">
    <property type="entry name" value="TWO-COMPONENT HISTIDINE KINASE"/>
    <property type="match status" value="1"/>
</dbReference>
<evidence type="ECO:0000256" key="3">
    <source>
        <dbReference type="ARBA" id="ARBA00022553"/>
    </source>
</evidence>
<dbReference type="Gene3D" id="3.30.450.20">
    <property type="entry name" value="PAS domain"/>
    <property type="match status" value="1"/>
</dbReference>
<dbReference type="OrthoDB" id="9813151at2"/>
<dbReference type="GO" id="GO:0000155">
    <property type="term" value="F:phosphorelay sensor kinase activity"/>
    <property type="evidence" value="ECO:0007669"/>
    <property type="project" value="InterPro"/>
</dbReference>
<dbReference type="EC" id="2.7.13.3" evidence="2"/>
<sequence length="565" mass="63440">MEKRNAPQHEHRLATALSGVKKLQEISTRLVTENNINQLYNDILDAAVNLMEADMGSIQLFVPESDELVLLAHKGLDGRTVECWQTVKVPACTAFETVPTMKRRVFIADIEHCESVTEDDREPFRWSAIRSIQTTPLVSRDGKVAGVLSTYWNCIHQPTEYNLWLIDILARQAADLIERSKAEKTLRESEERLRSAVLAAELGTFIWDLEKDEIKPDEQMLNLLEAPAATADLAVLFRSILHPDDANRYESAVEKARAPGGPGLIQEDIRIVLPRGGQRWLAFYARMYSLTAGTTEYMAGCVMDITHKKTLEQHKSEFIAIAGHELKTPVTGIKAYAQLLTDRFYENSEETNFLIIKKLGKLTNRLTKLLNKLLDSTKVMDGPLELNLEKADLNLLIGECVDDLQSLTRIHRIIFHSADRQTVLVDRERITQVLTNLILNAIKYSPDGGDIHVTSETTNDGQIKVSIKDLGIGIADGLKGRIFDRFFRTDDSDMQRLLGMGLGLYICDAIIQQHGGKIGVKSNGQKGTTFYFLLPHPETAVVTMSKSPDIKHTLRQSDNEHNQTA</sequence>
<dbReference type="InterPro" id="IPR029016">
    <property type="entry name" value="GAF-like_dom_sf"/>
</dbReference>
<keyword evidence="3" id="KW-0597">Phosphoprotein</keyword>
<evidence type="ECO:0000313" key="11">
    <source>
        <dbReference type="Proteomes" id="UP000199577"/>
    </source>
</evidence>
<evidence type="ECO:0000256" key="6">
    <source>
        <dbReference type="ARBA" id="ARBA00022777"/>
    </source>
</evidence>
<reference evidence="10 11" key="1">
    <citation type="submission" date="2016-10" db="EMBL/GenBank/DDBJ databases">
        <authorList>
            <person name="de Groot N.N."/>
        </authorList>
    </citation>
    <scope>NUCLEOTIDE SEQUENCE [LARGE SCALE GENOMIC DNA]</scope>
    <source>
        <strain evidence="10 11">DSM 22900</strain>
    </source>
</reference>
<dbReference type="SUPFAM" id="SSF55781">
    <property type="entry name" value="GAF domain-like"/>
    <property type="match status" value="1"/>
</dbReference>
<evidence type="ECO:0000256" key="2">
    <source>
        <dbReference type="ARBA" id="ARBA00012438"/>
    </source>
</evidence>
<dbReference type="InterPro" id="IPR036097">
    <property type="entry name" value="HisK_dim/P_sf"/>
</dbReference>
<dbReference type="InterPro" id="IPR050351">
    <property type="entry name" value="BphY/WalK/GraS-like"/>
</dbReference>
<dbReference type="InterPro" id="IPR005467">
    <property type="entry name" value="His_kinase_dom"/>
</dbReference>